<proteinExistence type="predicted"/>
<dbReference type="Proteomes" id="UP000824072">
    <property type="component" value="Unassembled WGS sequence"/>
</dbReference>
<accession>A0A9D1IDZ9</accession>
<dbReference type="AlphaFoldDB" id="A0A9D1IDZ9"/>
<feature type="non-terminal residue" evidence="1">
    <location>
        <position position="127"/>
    </location>
</feature>
<reference evidence="1" key="1">
    <citation type="submission" date="2020-10" db="EMBL/GenBank/DDBJ databases">
        <authorList>
            <person name="Gilroy R."/>
        </authorList>
    </citation>
    <scope>NUCLEOTIDE SEQUENCE</scope>
    <source>
        <strain evidence="1">ChiHcec3-11533</strain>
    </source>
</reference>
<reference evidence="1" key="2">
    <citation type="journal article" date="2021" name="PeerJ">
        <title>Extensive microbial diversity within the chicken gut microbiome revealed by metagenomics and culture.</title>
        <authorList>
            <person name="Gilroy R."/>
            <person name="Ravi A."/>
            <person name="Getino M."/>
            <person name="Pursley I."/>
            <person name="Horton D.L."/>
            <person name="Alikhan N.F."/>
            <person name="Baker D."/>
            <person name="Gharbi K."/>
            <person name="Hall N."/>
            <person name="Watson M."/>
            <person name="Adriaenssens E.M."/>
            <person name="Foster-Nyarko E."/>
            <person name="Jarju S."/>
            <person name="Secka A."/>
            <person name="Antonio M."/>
            <person name="Oren A."/>
            <person name="Chaudhuri R.R."/>
            <person name="La Ragione R."/>
            <person name="Hildebrand F."/>
            <person name="Pallen M.J."/>
        </authorList>
    </citation>
    <scope>NUCLEOTIDE SEQUENCE</scope>
    <source>
        <strain evidence="1">ChiHcec3-11533</strain>
    </source>
</reference>
<dbReference type="Gene3D" id="2.30.30.240">
    <property type="entry name" value="PRC-barrel domain"/>
    <property type="match status" value="1"/>
</dbReference>
<sequence length="127" mass="14104">MAKKIRSLAGLPVILSGRKLGRVAQAALSKDLKRLEGIWVDAGLGGTRFISSESIQVLGEVSILVDSPGRRRRMNERPLFRRVLTLSGERLGAVTGAEIDEMTFCVVALEITEGWWEDLLRGRRRLC</sequence>
<evidence type="ECO:0008006" key="3">
    <source>
        <dbReference type="Google" id="ProtNLM"/>
    </source>
</evidence>
<comment type="caution">
    <text evidence="1">The sequence shown here is derived from an EMBL/GenBank/DDBJ whole genome shotgun (WGS) entry which is preliminary data.</text>
</comment>
<gene>
    <name evidence="1" type="ORF">IAB02_06610</name>
</gene>
<evidence type="ECO:0000313" key="1">
    <source>
        <dbReference type="EMBL" id="HIU34219.1"/>
    </source>
</evidence>
<evidence type="ECO:0000313" key="2">
    <source>
        <dbReference type="Proteomes" id="UP000824072"/>
    </source>
</evidence>
<protein>
    <recommendedName>
        <fullName evidence="3">PRC-barrel domain-containing protein</fullName>
    </recommendedName>
</protein>
<name>A0A9D1IDZ9_9FIRM</name>
<dbReference type="EMBL" id="DVMU01000150">
    <property type="protein sequence ID" value="HIU34219.1"/>
    <property type="molecule type" value="Genomic_DNA"/>
</dbReference>
<organism evidence="1 2">
    <name type="scientific">Candidatus Pullichristensenella excrementigallinarum</name>
    <dbReference type="NCBI Taxonomy" id="2840907"/>
    <lineage>
        <taxon>Bacteria</taxon>
        <taxon>Bacillati</taxon>
        <taxon>Bacillota</taxon>
        <taxon>Clostridia</taxon>
        <taxon>Candidatus Pullichristensenella</taxon>
    </lineage>
</organism>